<gene>
    <name evidence="3" type="ORF">JKA74_11485</name>
</gene>
<accession>A0A935C8K4</accession>
<dbReference type="Pfam" id="PF00144">
    <property type="entry name" value="Beta-lactamase"/>
    <property type="match status" value="1"/>
</dbReference>
<dbReference type="PANTHER" id="PTHR46825">
    <property type="entry name" value="D-ALANYL-D-ALANINE-CARBOXYPEPTIDASE/ENDOPEPTIDASE AMPH"/>
    <property type="match status" value="1"/>
</dbReference>
<name>A0A935C8K4_9BACT</name>
<protein>
    <submittedName>
        <fullName evidence="3">Beta-lactamase family protein</fullName>
    </submittedName>
</protein>
<dbReference type="SUPFAM" id="SSF56601">
    <property type="entry name" value="beta-lactamase/transpeptidase-like"/>
    <property type="match status" value="1"/>
</dbReference>
<dbReference type="RefSeq" id="WP_201431336.1">
    <property type="nucleotide sequence ID" value="NZ_JAEQBW010000004.1"/>
</dbReference>
<reference evidence="3" key="1">
    <citation type="submission" date="2021-01" db="EMBL/GenBank/DDBJ databases">
        <title>Marivirga aurantiaca sp. nov., isolated from intertidal surface sediments.</title>
        <authorList>
            <person name="Zhang M."/>
        </authorList>
    </citation>
    <scope>NUCLEOTIDE SEQUENCE</scope>
    <source>
        <strain evidence="3">S37H4</strain>
    </source>
</reference>
<feature type="signal peptide" evidence="1">
    <location>
        <begin position="1"/>
        <end position="21"/>
    </location>
</feature>
<sequence>MQNILLICSFLLCAFSLTAQSINKQKLDSLFVLLENNEQTMGSIHISREGKSIYSRSIGYSSVEDNSEADQNTRYRIGSITKIYTATLIFQLIEEGKMDLDTPLENFFPEIPNANKISIGSLLNHSSGIYNITKSEGFDPQAVKTHEELVKTIAAFEPVFEPDTKSEYSNSNYILLGYIIEEIEQKPYAEVLKERITDKLELKSTYYGGSIDTTKNEAYSYHFNEGWEKSSETNMDLPHGAGAIVSTPAELTTFITALFNKQLISEESLSKMTKQRHGMGFGIGGTNQGGKQMYGHDGGIDGFSSLLIYVPEDQLAIAFMANGNQYPLMAIVRSALMASNDMPFDLPSFEVFELNEDDLEKYTGIYACSEIPLKLTFTQEDGQLLGAPTGQEPAILKPIKEHQFQLVQAGVTISFNLVDNSLQFTQGGKELLFKKEE</sequence>
<comment type="caution">
    <text evidence="3">The sequence shown here is derived from an EMBL/GenBank/DDBJ whole genome shotgun (WGS) entry which is preliminary data.</text>
</comment>
<evidence type="ECO:0000313" key="4">
    <source>
        <dbReference type="Proteomes" id="UP000611723"/>
    </source>
</evidence>
<dbReference type="PANTHER" id="PTHR46825:SF9">
    <property type="entry name" value="BETA-LACTAMASE-RELATED DOMAIN-CONTAINING PROTEIN"/>
    <property type="match status" value="1"/>
</dbReference>
<organism evidence="3 4">
    <name type="scientific">Marivirga aurantiaca</name>
    <dbReference type="NCBI Taxonomy" id="2802615"/>
    <lineage>
        <taxon>Bacteria</taxon>
        <taxon>Pseudomonadati</taxon>
        <taxon>Bacteroidota</taxon>
        <taxon>Cytophagia</taxon>
        <taxon>Cytophagales</taxon>
        <taxon>Marivirgaceae</taxon>
        <taxon>Marivirga</taxon>
    </lineage>
</organism>
<feature type="chain" id="PRO_5037556151" evidence="1">
    <location>
        <begin position="22"/>
        <end position="437"/>
    </location>
</feature>
<feature type="domain" description="Beta-lactamase-related" evidence="2">
    <location>
        <begin position="43"/>
        <end position="329"/>
    </location>
</feature>
<evidence type="ECO:0000259" key="2">
    <source>
        <dbReference type="Pfam" id="PF00144"/>
    </source>
</evidence>
<dbReference type="Proteomes" id="UP000611723">
    <property type="component" value="Unassembled WGS sequence"/>
</dbReference>
<evidence type="ECO:0000256" key="1">
    <source>
        <dbReference type="SAM" id="SignalP"/>
    </source>
</evidence>
<dbReference type="Gene3D" id="3.40.710.10">
    <property type="entry name" value="DD-peptidase/beta-lactamase superfamily"/>
    <property type="match status" value="1"/>
</dbReference>
<dbReference type="InterPro" id="IPR001466">
    <property type="entry name" value="Beta-lactam-related"/>
</dbReference>
<dbReference type="InterPro" id="IPR050491">
    <property type="entry name" value="AmpC-like"/>
</dbReference>
<proteinExistence type="predicted"/>
<keyword evidence="4" id="KW-1185">Reference proteome</keyword>
<keyword evidence="1" id="KW-0732">Signal</keyword>
<dbReference type="AlphaFoldDB" id="A0A935C8K4"/>
<dbReference type="InterPro" id="IPR012338">
    <property type="entry name" value="Beta-lactam/transpept-like"/>
</dbReference>
<evidence type="ECO:0000313" key="3">
    <source>
        <dbReference type="EMBL" id="MBK6265661.1"/>
    </source>
</evidence>
<dbReference type="EMBL" id="JAEQBW010000004">
    <property type="protein sequence ID" value="MBK6265661.1"/>
    <property type="molecule type" value="Genomic_DNA"/>
</dbReference>